<evidence type="ECO:0000256" key="5">
    <source>
        <dbReference type="ARBA" id="ARBA00022679"/>
    </source>
</evidence>
<keyword evidence="4 9" id="KW-0489">Methyltransferase</keyword>
<dbReference type="AlphaFoldDB" id="A0A193G8I5"/>
<dbReference type="InterPro" id="IPR023546">
    <property type="entry name" value="MGMT"/>
</dbReference>
<evidence type="ECO:0000256" key="10">
    <source>
        <dbReference type="SAM" id="MobiDB-lite"/>
    </source>
</evidence>
<dbReference type="SUPFAM" id="SSF53155">
    <property type="entry name" value="Methylated DNA-protein cysteine methyltransferase domain"/>
    <property type="match status" value="1"/>
</dbReference>
<evidence type="ECO:0000259" key="11">
    <source>
        <dbReference type="Pfam" id="PF01035"/>
    </source>
</evidence>
<comment type="similarity">
    <text evidence="2 9">Belongs to the MGMT family.</text>
</comment>
<dbReference type="KEGG" id="bfz:BAU07_01540"/>
<feature type="region of interest" description="Disordered" evidence="10">
    <location>
        <begin position="57"/>
        <end position="79"/>
    </location>
</feature>
<keyword evidence="6 9" id="KW-0227">DNA damage</keyword>
<dbReference type="Proteomes" id="UP000091926">
    <property type="component" value="Chromosome"/>
</dbReference>
<organism evidence="12 13">
    <name type="scientific">Bordetella flabilis</name>
    <dbReference type="NCBI Taxonomy" id="463014"/>
    <lineage>
        <taxon>Bacteria</taxon>
        <taxon>Pseudomonadati</taxon>
        <taxon>Pseudomonadota</taxon>
        <taxon>Betaproteobacteria</taxon>
        <taxon>Burkholderiales</taxon>
        <taxon>Alcaligenaceae</taxon>
        <taxon>Bordetella</taxon>
    </lineage>
</organism>
<evidence type="ECO:0000256" key="7">
    <source>
        <dbReference type="ARBA" id="ARBA00023204"/>
    </source>
</evidence>
<dbReference type="InterPro" id="IPR036388">
    <property type="entry name" value="WH-like_DNA-bd_sf"/>
</dbReference>
<comment type="subcellular location">
    <subcellularLocation>
        <location evidence="9">Cytoplasm</location>
    </subcellularLocation>
</comment>
<dbReference type="HAMAP" id="MF_00772">
    <property type="entry name" value="OGT"/>
    <property type="match status" value="1"/>
</dbReference>
<evidence type="ECO:0000313" key="13">
    <source>
        <dbReference type="Proteomes" id="UP000091926"/>
    </source>
</evidence>
<dbReference type="InterPro" id="IPR036631">
    <property type="entry name" value="MGMT_N_sf"/>
</dbReference>
<dbReference type="InterPro" id="IPR014048">
    <property type="entry name" value="MethylDNA_cys_MeTrfase_DNA-bd"/>
</dbReference>
<dbReference type="InterPro" id="IPR036217">
    <property type="entry name" value="MethylDNA_cys_MeTrfase_DNAb"/>
</dbReference>
<keyword evidence="3 9" id="KW-0963">Cytoplasm</keyword>
<proteinExistence type="inferred from homology"/>
<feature type="active site" description="Nucleophile; methyl group acceptor" evidence="9">
    <location>
        <position position="165"/>
    </location>
</feature>
<comment type="catalytic activity">
    <reaction evidence="1 9">
        <text>a 4-O-methyl-thymidine in DNA + L-cysteinyl-[protein] = a thymidine in DNA + S-methyl-L-cysteinyl-[protein]</text>
        <dbReference type="Rhea" id="RHEA:53428"/>
        <dbReference type="Rhea" id="RHEA-COMP:10131"/>
        <dbReference type="Rhea" id="RHEA-COMP:10132"/>
        <dbReference type="Rhea" id="RHEA-COMP:13555"/>
        <dbReference type="Rhea" id="RHEA-COMP:13556"/>
        <dbReference type="ChEBI" id="CHEBI:29950"/>
        <dbReference type="ChEBI" id="CHEBI:82612"/>
        <dbReference type="ChEBI" id="CHEBI:137386"/>
        <dbReference type="ChEBI" id="CHEBI:137387"/>
        <dbReference type="EC" id="2.1.1.63"/>
    </reaction>
</comment>
<keyword evidence="5 9" id="KW-0808">Transferase</keyword>
<dbReference type="SUPFAM" id="SSF46767">
    <property type="entry name" value="Methylated DNA-protein cysteine methyltransferase, C-terminal domain"/>
    <property type="match status" value="1"/>
</dbReference>
<dbReference type="PANTHER" id="PTHR10815:SF5">
    <property type="entry name" value="METHYLATED-DNA--PROTEIN-CYSTEINE METHYLTRANSFERASE"/>
    <property type="match status" value="1"/>
</dbReference>
<evidence type="ECO:0000313" key="12">
    <source>
        <dbReference type="EMBL" id="ANN75978.1"/>
    </source>
</evidence>
<dbReference type="PANTHER" id="PTHR10815">
    <property type="entry name" value="METHYLATED-DNA--PROTEIN-CYSTEINE METHYLTRANSFERASE"/>
    <property type="match status" value="1"/>
</dbReference>
<evidence type="ECO:0000256" key="1">
    <source>
        <dbReference type="ARBA" id="ARBA00001286"/>
    </source>
</evidence>
<dbReference type="RefSeq" id="WP_066653133.1">
    <property type="nucleotide sequence ID" value="NZ_CBCSCL010000046.1"/>
</dbReference>
<protein>
    <recommendedName>
        <fullName evidence="9">Methylated-DNA--protein-cysteine methyltransferase</fullName>
        <ecNumber evidence="9">2.1.1.63</ecNumber>
    </recommendedName>
    <alternativeName>
        <fullName evidence="9">6-O-methylguanine-DNA methyltransferase</fullName>
        <shortName evidence="9">MGMT</shortName>
    </alternativeName>
    <alternativeName>
        <fullName evidence="9">O-6-methylguanine-DNA-alkyltransferase</fullName>
    </alternativeName>
</protein>
<dbReference type="GO" id="GO:0006307">
    <property type="term" value="P:DNA alkylation repair"/>
    <property type="evidence" value="ECO:0007669"/>
    <property type="project" value="UniProtKB-UniRule"/>
</dbReference>
<dbReference type="PROSITE" id="PS00374">
    <property type="entry name" value="MGMT"/>
    <property type="match status" value="1"/>
</dbReference>
<dbReference type="Gene3D" id="3.30.160.70">
    <property type="entry name" value="Methylated DNA-protein cysteine methyltransferase domain"/>
    <property type="match status" value="1"/>
</dbReference>
<dbReference type="GO" id="GO:0032259">
    <property type="term" value="P:methylation"/>
    <property type="evidence" value="ECO:0007669"/>
    <property type="project" value="UniProtKB-KW"/>
</dbReference>
<evidence type="ECO:0000256" key="2">
    <source>
        <dbReference type="ARBA" id="ARBA00008711"/>
    </source>
</evidence>
<gene>
    <name evidence="12" type="ORF">BAU07_01540</name>
</gene>
<dbReference type="OrthoDB" id="9802228at2"/>
<keyword evidence="7 9" id="KW-0234">DNA repair</keyword>
<keyword evidence="13" id="KW-1185">Reference proteome</keyword>
<dbReference type="FunFam" id="1.10.10.10:FF:000214">
    <property type="entry name" value="Methylated-DNA--protein-cysteine methyltransferase"/>
    <property type="match status" value="1"/>
</dbReference>
<dbReference type="GO" id="GO:0003908">
    <property type="term" value="F:methylated-DNA-[protein]-cysteine S-methyltransferase activity"/>
    <property type="evidence" value="ECO:0007669"/>
    <property type="project" value="UniProtKB-UniRule"/>
</dbReference>
<comment type="function">
    <text evidence="9">Involved in the cellular defense against the biological effects of O6-methylguanine (O6-MeG) and O4-methylthymine (O4-MeT) in DNA. Repairs the methylated nucleobase in DNA by stoichiometrically transferring the methyl group to a cysteine residue in the enzyme. This is a suicide reaction: the enzyme is irreversibly inactivated.</text>
</comment>
<evidence type="ECO:0000256" key="3">
    <source>
        <dbReference type="ARBA" id="ARBA00022490"/>
    </source>
</evidence>
<feature type="domain" description="Methylated-DNA-[protein]-cysteine S-methyltransferase DNA binding" evidence="11">
    <location>
        <begin position="114"/>
        <end position="193"/>
    </location>
</feature>
<evidence type="ECO:0000256" key="9">
    <source>
        <dbReference type="HAMAP-Rule" id="MF_00772"/>
    </source>
</evidence>
<evidence type="ECO:0000256" key="8">
    <source>
        <dbReference type="ARBA" id="ARBA00049348"/>
    </source>
</evidence>
<dbReference type="NCBIfam" id="TIGR00589">
    <property type="entry name" value="ogt"/>
    <property type="match status" value="1"/>
</dbReference>
<dbReference type="Pfam" id="PF01035">
    <property type="entry name" value="DNA_binding_1"/>
    <property type="match status" value="1"/>
</dbReference>
<accession>A0A193G8I5</accession>
<comment type="miscellaneous">
    <text evidence="9">This enzyme catalyzes only one turnover and therefore is not strictly catalytic. According to one definition, an enzyme is a biocatalyst that acts repeatedly and over many reaction cycles.</text>
</comment>
<dbReference type="EMBL" id="CP016172">
    <property type="protein sequence ID" value="ANN75978.1"/>
    <property type="molecule type" value="Genomic_DNA"/>
</dbReference>
<sequence>MTPASQRIVETPLGRMLLRARGGALTGAWFLDQADCPAGPADDTDADRKACCDRPRASLAASQRAMPPDAYGDTSAPDRQAEGTVLDQAALELAEYFDGRRRAFSLAMATRGTPFQRRVWDALRDVPFGALESYGALAGRCAQIAAVRAVAQAVGRNPISIFIPCHRIVGSDSALTGFGGGLARKQALLALEGHAYATPARDARRANADSRQGTLW</sequence>
<comment type="catalytic activity">
    <reaction evidence="8 9">
        <text>a 6-O-methyl-2'-deoxyguanosine in DNA + L-cysteinyl-[protein] = S-methyl-L-cysteinyl-[protein] + a 2'-deoxyguanosine in DNA</text>
        <dbReference type="Rhea" id="RHEA:24000"/>
        <dbReference type="Rhea" id="RHEA-COMP:10131"/>
        <dbReference type="Rhea" id="RHEA-COMP:10132"/>
        <dbReference type="Rhea" id="RHEA-COMP:11367"/>
        <dbReference type="Rhea" id="RHEA-COMP:11368"/>
        <dbReference type="ChEBI" id="CHEBI:29950"/>
        <dbReference type="ChEBI" id="CHEBI:82612"/>
        <dbReference type="ChEBI" id="CHEBI:85445"/>
        <dbReference type="ChEBI" id="CHEBI:85448"/>
        <dbReference type="EC" id="2.1.1.63"/>
    </reaction>
</comment>
<evidence type="ECO:0000256" key="6">
    <source>
        <dbReference type="ARBA" id="ARBA00022763"/>
    </source>
</evidence>
<dbReference type="EC" id="2.1.1.63" evidence="9"/>
<evidence type="ECO:0000256" key="4">
    <source>
        <dbReference type="ARBA" id="ARBA00022603"/>
    </source>
</evidence>
<dbReference type="Gene3D" id="1.10.10.10">
    <property type="entry name" value="Winged helix-like DNA-binding domain superfamily/Winged helix DNA-binding domain"/>
    <property type="match status" value="1"/>
</dbReference>
<name>A0A193G8I5_9BORD</name>
<dbReference type="InterPro" id="IPR001497">
    <property type="entry name" value="MethylDNA_cys_MeTrfase_AS"/>
</dbReference>
<dbReference type="STRING" id="463014.BAU07_01540"/>
<dbReference type="GO" id="GO:0005737">
    <property type="term" value="C:cytoplasm"/>
    <property type="evidence" value="ECO:0007669"/>
    <property type="project" value="UniProtKB-SubCell"/>
</dbReference>
<dbReference type="CDD" id="cd06445">
    <property type="entry name" value="ATase"/>
    <property type="match status" value="1"/>
</dbReference>
<reference evidence="12 13" key="1">
    <citation type="submission" date="2016-06" db="EMBL/GenBank/DDBJ databases">
        <title>Complete genome sequences of Bordetella bronchialis and Bordetella flabilis.</title>
        <authorList>
            <person name="LiPuma J.J."/>
            <person name="Spilker T."/>
        </authorList>
    </citation>
    <scope>NUCLEOTIDE SEQUENCE [LARGE SCALE GENOMIC DNA]</scope>
    <source>
        <strain evidence="12 13">AU10664</strain>
    </source>
</reference>